<dbReference type="EMBL" id="BAABBW010000003">
    <property type="protein sequence ID" value="GAA4174932.1"/>
    <property type="molecule type" value="Genomic_DNA"/>
</dbReference>
<gene>
    <name evidence="1" type="ORF">GCM10022287_19570</name>
</gene>
<organism evidence="1 2">
    <name type="scientific">Gryllotalpicola koreensis</name>
    <dbReference type="NCBI Taxonomy" id="993086"/>
    <lineage>
        <taxon>Bacteria</taxon>
        <taxon>Bacillati</taxon>
        <taxon>Actinomycetota</taxon>
        <taxon>Actinomycetes</taxon>
        <taxon>Micrococcales</taxon>
        <taxon>Microbacteriaceae</taxon>
        <taxon>Gryllotalpicola</taxon>
    </lineage>
</organism>
<proteinExistence type="predicted"/>
<accession>A0ABP8A0V9</accession>
<dbReference type="SUPFAM" id="SSF53850">
    <property type="entry name" value="Periplasmic binding protein-like II"/>
    <property type="match status" value="1"/>
</dbReference>
<sequence length="444" mass="47143">MTSQHSTGRGPGRRIPLLAAAATGILALALSGCTGQGTSTSNSDTGSGGKITLTFWNGQTGPDGPAMNKVIDAFNKSQSKVAVKSVTMPWDTLYQKLLTGAASKGGPDIVALDFTQLPKYASQGLFQPLDDYYKDSAHDTDTLPKAATTASVYDGKNYGVPFDIATTMMYYNKTLFKQAGLDPDKPPTTWDEFAAMVPKLTKTPAGSSKPDQYAIALADNNTVDMYPQFLWNTGGGIVSEDNKKSLLDSPETLKALDFWVDLVKNKQASPIGLSGADADKLFNSGKAAIEINGPWATTGYKDAGIDFGVTRPFAGPDGNALLASVETMALPAKDDDATKQAAYKFFDYWTSNDAQLTWAEGSGFPPLRSDDNAKITGNPYPAIFGAKDVVDDSRLLNPGIASGATIVNDVFYPSLQKALNGDGSVEEIFTAASKEVQADLDKDK</sequence>
<dbReference type="Gene3D" id="3.40.190.10">
    <property type="entry name" value="Periplasmic binding protein-like II"/>
    <property type="match status" value="1"/>
</dbReference>
<dbReference type="CDD" id="cd14748">
    <property type="entry name" value="PBP2_UgpB"/>
    <property type="match status" value="1"/>
</dbReference>
<dbReference type="PANTHER" id="PTHR43649:SF30">
    <property type="entry name" value="ABC TRANSPORTER SUBSTRATE-BINDING PROTEIN"/>
    <property type="match status" value="1"/>
</dbReference>
<protein>
    <submittedName>
        <fullName evidence="1">ABC transporter substrate-binding protein</fullName>
    </submittedName>
</protein>
<dbReference type="InterPro" id="IPR006059">
    <property type="entry name" value="SBP"/>
</dbReference>
<dbReference type="InterPro" id="IPR050490">
    <property type="entry name" value="Bact_solute-bd_prot1"/>
</dbReference>
<evidence type="ECO:0000313" key="1">
    <source>
        <dbReference type="EMBL" id="GAA4174932.1"/>
    </source>
</evidence>
<reference evidence="2" key="1">
    <citation type="journal article" date="2019" name="Int. J. Syst. Evol. Microbiol.">
        <title>The Global Catalogue of Microorganisms (GCM) 10K type strain sequencing project: providing services to taxonomists for standard genome sequencing and annotation.</title>
        <authorList>
            <consortium name="The Broad Institute Genomics Platform"/>
            <consortium name="The Broad Institute Genome Sequencing Center for Infectious Disease"/>
            <person name="Wu L."/>
            <person name="Ma J."/>
        </authorList>
    </citation>
    <scope>NUCLEOTIDE SEQUENCE [LARGE SCALE GENOMIC DNA]</scope>
    <source>
        <strain evidence="2">JCM 17591</strain>
    </source>
</reference>
<dbReference type="RefSeq" id="WP_344753854.1">
    <property type="nucleotide sequence ID" value="NZ_BAABBW010000003.1"/>
</dbReference>
<keyword evidence="2" id="KW-1185">Reference proteome</keyword>
<dbReference type="PANTHER" id="PTHR43649">
    <property type="entry name" value="ARABINOSE-BINDING PROTEIN-RELATED"/>
    <property type="match status" value="1"/>
</dbReference>
<comment type="caution">
    <text evidence="1">The sequence shown here is derived from an EMBL/GenBank/DDBJ whole genome shotgun (WGS) entry which is preliminary data.</text>
</comment>
<dbReference type="Pfam" id="PF13416">
    <property type="entry name" value="SBP_bac_8"/>
    <property type="match status" value="1"/>
</dbReference>
<evidence type="ECO:0000313" key="2">
    <source>
        <dbReference type="Proteomes" id="UP001501079"/>
    </source>
</evidence>
<name>A0ABP8A0V9_9MICO</name>
<dbReference type="Proteomes" id="UP001501079">
    <property type="component" value="Unassembled WGS sequence"/>
</dbReference>